<gene>
    <name evidence="3" type="ORF">QBC47DRAFT_388887</name>
</gene>
<evidence type="ECO:0000313" key="4">
    <source>
        <dbReference type="Proteomes" id="UP001239445"/>
    </source>
</evidence>
<proteinExistence type="predicted"/>
<evidence type="ECO:0000256" key="1">
    <source>
        <dbReference type="SAM" id="Coils"/>
    </source>
</evidence>
<dbReference type="Proteomes" id="UP001239445">
    <property type="component" value="Unassembled WGS sequence"/>
</dbReference>
<accession>A0AAJ0B6G0</accession>
<reference evidence="3" key="1">
    <citation type="submission" date="2023-06" db="EMBL/GenBank/DDBJ databases">
        <title>Genome-scale phylogeny and comparative genomics of the fungal order Sordariales.</title>
        <authorList>
            <consortium name="Lawrence Berkeley National Laboratory"/>
            <person name="Hensen N."/>
            <person name="Bonometti L."/>
            <person name="Westerberg I."/>
            <person name="Brannstrom I.O."/>
            <person name="Guillou S."/>
            <person name="Cros-Aarteil S."/>
            <person name="Calhoun S."/>
            <person name="Haridas S."/>
            <person name="Kuo A."/>
            <person name="Mondo S."/>
            <person name="Pangilinan J."/>
            <person name="Riley R."/>
            <person name="Labutti K."/>
            <person name="Andreopoulos B."/>
            <person name="Lipzen A."/>
            <person name="Chen C."/>
            <person name="Yanf M."/>
            <person name="Daum C."/>
            <person name="Ng V."/>
            <person name="Clum A."/>
            <person name="Steindorff A."/>
            <person name="Ohm R."/>
            <person name="Martin F."/>
            <person name="Silar P."/>
            <person name="Natvig D."/>
            <person name="Lalanne C."/>
            <person name="Gautier V."/>
            <person name="Ament-Velasquez S.L."/>
            <person name="Kruys A."/>
            <person name="Hutchinson M.I."/>
            <person name="Powell A.J."/>
            <person name="Barry K."/>
            <person name="Miller A.N."/>
            <person name="Grigoriev I.V."/>
            <person name="Debuchy R."/>
            <person name="Gladieux P."/>
            <person name="Thoren M.H."/>
            <person name="Johannesson H."/>
        </authorList>
    </citation>
    <scope>NUCLEOTIDE SEQUENCE</scope>
    <source>
        <strain evidence="3">PSN4</strain>
    </source>
</reference>
<dbReference type="AlphaFoldDB" id="A0AAJ0B6G0"/>
<sequence length="404" mass="46452">MELLRALLNAPDEYSPPPSIDPGGGRQPRFRDVFLGDEKQKPRQRLADVKSHRHRRKGDKMRPDIPTRGSSKQGVSLDRLNRQYQNQLDRAEALQGENKKLKDQYGQLKHAFEGVVITHMDERKLLDDSEVREKWAVLSELVYQIVVERYIHDAPKDPGESAKGIEVFGDLVTNPEMWFQDAELREWLFQAFIWRKLTDRIFGENGFSANGNHLSGENRDTYAKCLQALRDDCAVAGRIPRVEYQKFRALMNRILSPKQGTERDRFSCLAAEIQTELSPFQKDPAQPDNLFSHKFERLINAAVDMDVDMAQCRSWYQVSMGNVRTRDESGQEPGRPGTCSGVEFDMELMENAIDRRTKRGKVILFVTPLMVKWGDTDGNNFNDRKVLARQRVIVSGERLQELTA</sequence>
<dbReference type="EMBL" id="MU839839">
    <property type="protein sequence ID" value="KAK1752573.1"/>
    <property type="molecule type" value="Genomic_DNA"/>
</dbReference>
<keyword evidence="1" id="KW-0175">Coiled coil</keyword>
<keyword evidence="4" id="KW-1185">Reference proteome</keyword>
<evidence type="ECO:0000256" key="2">
    <source>
        <dbReference type="SAM" id="MobiDB-lite"/>
    </source>
</evidence>
<feature type="region of interest" description="Disordered" evidence="2">
    <location>
        <begin position="1"/>
        <end position="75"/>
    </location>
</feature>
<organism evidence="3 4">
    <name type="scientific">Echria macrotheca</name>
    <dbReference type="NCBI Taxonomy" id="438768"/>
    <lineage>
        <taxon>Eukaryota</taxon>
        <taxon>Fungi</taxon>
        <taxon>Dikarya</taxon>
        <taxon>Ascomycota</taxon>
        <taxon>Pezizomycotina</taxon>
        <taxon>Sordariomycetes</taxon>
        <taxon>Sordariomycetidae</taxon>
        <taxon>Sordariales</taxon>
        <taxon>Schizotheciaceae</taxon>
        <taxon>Echria</taxon>
    </lineage>
</organism>
<protein>
    <submittedName>
        <fullName evidence="3">Uncharacterized protein</fullName>
    </submittedName>
</protein>
<comment type="caution">
    <text evidence="3">The sequence shown here is derived from an EMBL/GenBank/DDBJ whole genome shotgun (WGS) entry which is preliminary data.</text>
</comment>
<feature type="compositionally biased region" description="Basic and acidic residues" evidence="2">
    <location>
        <begin position="29"/>
        <end position="50"/>
    </location>
</feature>
<feature type="coiled-coil region" evidence="1">
    <location>
        <begin position="77"/>
        <end position="111"/>
    </location>
</feature>
<name>A0AAJ0B6G0_9PEZI</name>
<evidence type="ECO:0000313" key="3">
    <source>
        <dbReference type="EMBL" id="KAK1752573.1"/>
    </source>
</evidence>